<reference evidence="2" key="1">
    <citation type="journal article" date="2022" name="Mol. Ecol. Resour.">
        <title>The genomes of chicory, endive, great burdock and yacon provide insights into Asteraceae palaeo-polyploidization history and plant inulin production.</title>
        <authorList>
            <person name="Fan W."/>
            <person name="Wang S."/>
            <person name="Wang H."/>
            <person name="Wang A."/>
            <person name="Jiang F."/>
            <person name="Liu H."/>
            <person name="Zhao H."/>
            <person name="Xu D."/>
            <person name="Zhang Y."/>
        </authorList>
    </citation>
    <scope>NUCLEOTIDE SEQUENCE [LARGE SCALE GENOMIC DNA]</scope>
    <source>
        <strain evidence="2">cv. Niubang</strain>
    </source>
</reference>
<name>A0ACB9FEQ1_ARCLA</name>
<proteinExistence type="predicted"/>
<dbReference type="Proteomes" id="UP001055879">
    <property type="component" value="Linkage Group LG01"/>
</dbReference>
<dbReference type="EMBL" id="CM042047">
    <property type="protein sequence ID" value="KAI3769336.1"/>
    <property type="molecule type" value="Genomic_DNA"/>
</dbReference>
<protein>
    <submittedName>
        <fullName evidence="1">Uncharacterized protein</fullName>
    </submittedName>
</protein>
<keyword evidence="2" id="KW-1185">Reference proteome</keyword>
<evidence type="ECO:0000313" key="2">
    <source>
        <dbReference type="Proteomes" id="UP001055879"/>
    </source>
</evidence>
<reference evidence="1 2" key="2">
    <citation type="journal article" date="2022" name="Mol. Ecol. Resour.">
        <title>The genomes of chicory, endive, great burdock and yacon provide insights into Asteraceae paleo-polyploidization history and plant inulin production.</title>
        <authorList>
            <person name="Fan W."/>
            <person name="Wang S."/>
            <person name="Wang H."/>
            <person name="Wang A."/>
            <person name="Jiang F."/>
            <person name="Liu H."/>
            <person name="Zhao H."/>
            <person name="Xu D."/>
            <person name="Zhang Y."/>
        </authorList>
    </citation>
    <scope>NUCLEOTIDE SEQUENCE [LARGE SCALE GENOMIC DNA]</scope>
    <source>
        <strain evidence="2">cv. Niubang</strain>
    </source>
</reference>
<organism evidence="1 2">
    <name type="scientific">Arctium lappa</name>
    <name type="common">Greater burdock</name>
    <name type="synonym">Lappa major</name>
    <dbReference type="NCBI Taxonomy" id="4217"/>
    <lineage>
        <taxon>Eukaryota</taxon>
        <taxon>Viridiplantae</taxon>
        <taxon>Streptophyta</taxon>
        <taxon>Embryophyta</taxon>
        <taxon>Tracheophyta</taxon>
        <taxon>Spermatophyta</taxon>
        <taxon>Magnoliopsida</taxon>
        <taxon>eudicotyledons</taxon>
        <taxon>Gunneridae</taxon>
        <taxon>Pentapetalae</taxon>
        <taxon>asterids</taxon>
        <taxon>campanulids</taxon>
        <taxon>Asterales</taxon>
        <taxon>Asteraceae</taxon>
        <taxon>Carduoideae</taxon>
        <taxon>Cardueae</taxon>
        <taxon>Arctiinae</taxon>
        <taxon>Arctium</taxon>
    </lineage>
</organism>
<gene>
    <name evidence="1" type="ORF">L6452_00437</name>
</gene>
<accession>A0ACB9FEQ1</accession>
<evidence type="ECO:0000313" key="1">
    <source>
        <dbReference type="EMBL" id="KAI3769336.1"/>
    </source>
</evidence>
<sequence length="422" mass="47616">MILFCFVSEATVPPSDTFRYVNDGPFIDSNEYWSEYDATYRVLDPFTSPFGLSFYNTTPNAFTLGLRMGRRRDRSVKRWVWDANRGDPVRENATLSFGTDGNLVLADADARIVWQTNTANKGVVGFEILPNGNMVLRDAKGNFIWQSFDFPTDTLLFGQSLRIGGPNKLVSRASTTENVNGVYSLVIDPQRLGLYYKSTMLYYSPLSTPNKNLVSVTFGIGETEYSDGNFNALKFRLTNESVPSLHLDILRCNSTLSYIRLGIDGNLRLYSYRQEANAVAWSHVFTLFRSGVSEWGEDIEDECQLPDRCGKFGLCENSQCVGCPTPNGAFAWSKDCVAKLPGCQASGFRYYELKGVDHFTVKYSSGTGRVSRKDCERKCTKDCKCLGYFYHTDRSRCWIAYELKTLTRVGNSTHMAYIKTPI</sequence>
<comment type="caution">
    <text evidence="1">The sequence shown here is derived from an EMBL/GenBank/DDBJ whole genome shotgun (WGS) entry which is preliminary data.</text>
</comment>